<evidence type="ECO:0000313" key="3">
    <source>
        <dbReference type="Proteomes" id="UP000316425"/>
    </source>
</evidence>
<reference evidence="2 3" key="1">
    <citation type="submission" date="2019-07" db="EMBL/GenBank/DDBJ databases">
        <title>Allobacillus sp. nov. SKP isolated from shrimp paste of Euphausiacea.</title>
        <authorList>
            <person name="Kanchanasin P."/>
            <person name="Tanasupawat S."/>
            <person name="Shi W."/>
            <person name="Wu L."/>
            <person name="Ma J."/>
        </authorList>
    </citation>
    <scope>NUCLEOTIDE SEQUENCE [LARGE SCALE GENOMIC DNA]</scope>
    <source>
        <strain evidence="2 3">SKP4-8</strain>
    </source>
</reference>
<organism evidence="2 3">
    <name type="scientific">Allobacillus salarius</name>
    <dbReference type="NCBI Taxonomy" id="1955272"/>
    <lineage>
        <taxon>Bacteria</taxon>
        <taxon>Bacillati</taxon>
        <taxon>Bacillota</taxon>
        <taxon>Bacilli</taxon>
        <taxon>Bacillales</taxon>
        <taxon>Bacillaceae</taxon>
        <taxon>Allobacillus</taxon>
    </lineage>
</organism>
<dbReference type="InterPro" id="IPR014245">
    <property type="entry name" value="Spore_III_AF"/>
</dbReference>
<protein>
    <submittedName>
        <fullName evidence="2">Stage III sporulation protein AF</fullName>
    </submittedName>
</protein>
<dbReference type="Pfam" id="PF09581">
    <property type="entry name" value="Spore_III_AF"/>
    <property type="match status" value="1"/>
</dbReference>
<evidence type="ECO:0000256" key="1">
    <source>
        <dbReference type="SAM" id="Phobius"/>
    </source>
</evidence>
<dbReference type="AlphaFoldDB" id="A0A556PTE9"/>
<comment type="caution">
    <text evidence="2">The sequence shown here is derived from an EMBL/GenBank/DDBJ whole genome shotgun (WGS) entry which is preliminary data.</text>
</comment>
<feature type="transmembrane region" description="Helical" evidence="1">
    <location>
        <begin position="38"/>
        <end position="56"/>
    </location>
</feature>
<dbReference type="EMBL" id="VMHE01000001">
    <property type="protein sequence ID" value="TSJ67666.1"/>
    <property type="molecule type" value="Genomic_DNA"/>
</dbReference>
<keyword evidence="3" id="KW-1185">Reference proteome</keyword>
<feature type="transmembrane region" description="Helical" evidence="1">
    <location>
        <begin position="6"/>
        <end position="26"/>
    </location>
</feature>
<keyword evidence="1" id="KW-0812">Transmembrane</keyword>
<dbReference type="OrthoDB" id="2375554at2"/>
<name>A0A556PTE9_9BACI</name>
<sequence length="200" mass="22937">MAMSFLMNWVSQIVLFIFLATIVSLLIPKNSHEKVIKLVFGLIVFLLFLHPLKMIFQVNPDQIISQIQLEQFMQGEDAIKEEISDKKIEIQASTDAYILEQLEKQVENTVGEELMATYGVNIQDISIQMQESTSEEEPQMDEITFKLEEQQQDMVEPVKTISIPANNHTDRRDRDIEIAKSISSLLDLPLQAIEIEWEGG</sequence>
<accession>A0A556PTE9</accession>
<proteinExistence type="predicted"/>
<keyword evidence="1" id="KW-1133">Transmembrane helix</keyword>
<dbReference type="NCBIfam" id="TIGR02896">
    <property type="entry name" value="spore_III_AF"/>
    <property type="match status" value="1"/>
</dbReference>
<gene>
    <name evidence="2" type="primary">spoIIIAF</name>
    <name evidence="2" type="ORF">FPQ13_00940</name>
</gene>
<evidence type="ECO:0000313" key="2">
    <source>
        <dbReference type="EMBL" id="TSJ67666.1"/>
    </source>
</evidence>
<dbReference type="Proteomes" id="UP000316425">
    <property type="component" value="Unassembled WGS sequence"/>
</dbReference>
<keyword evidence="1" id="KW-0472">Membrane</keyword>